<evidence type="ECO:0000259" key="2">
    <source>
        <dbReference type="Pfam" id="PF12985"/>
    </source>
</evidence>
<dbReference type="AlphaFoldDB" id="A0A9D2HWN2"/>
<reference evidence="3" key="1">
    <citation type="journal article" date="2021" name="PeerJ">
        <title>Extensive microbial diversity within the chicken gut microbiome revealed by metagenomics and culture.</title>
        <authorList>
            <person name="Gilroy R."/>
            <person name="Ravi A."/>
            <person name="Getino M."/>
            <person name="Pursley I."/>
            <person name="Horton D.L."/>
            <person name="Alikhan N.F."/>
            <person name="Baker D."/>
            <person name="Gharbi K."/>
            <person name="Hall N."/>
            <person name="Watson M."/>
            <person name="Adriaenssens E.M."/>
            <person name="Foster-Nyarko E."/>
            <person name="Jarju S."/>
            <person name="Secka A."/>
            <person name="Antonio M."/>
            <person name="Oren A."/>
            <person name="Chaudhuri R.R."/>
            <person name="La Ragione R."/>
            <person name="Hildebrand F."/>
            <person name="Pallen M.J."/>
        </authorList>
    </citation>
    <scope>NUCLEOTIDE SEQUENCE</scope>
    <source>
        <strain evidence="3">ChiHjej12B11-9795</strain>
    </source>
</reference>
<accession>A0A9D2HWN2</accession>
<feature type="domain" description="DUF3869" evidence="2">
    <location>
        <begin position="42"/>
        <end position="129"/>
    </location>
</feature>
<evidence type="ECO:0000256" key="1">
    <source>
        <dbReference type="SAM" id="SignalP"/>
    </source>
</evidence>
<dbReference type="Proteomes" id="UP000823862">
    <property type="component" value="Unassembled WGS sequence"/>
</dbReference>
<keyword evidence="1" id="KW-0732">Signal</keyword>
<dbReference type="PROSITE" id="PS51257">
    <property type="entry name" value="PROKAR_LIPOPROTEIN"/>
    <property type="match status" value="1"/>
</dbReference>
<feature type="signal peptide" evidence="1">
    <location>
        <begin position="1"/>
        <end position="30"/>
    </location>
</feature>
<protein>
    <submittedName>
        <fullName evidence="3">DUF3869 domain-containing protein</fullName>
    </submittedName>
</protein>
<comment type="caution">
    <text evidence="3">The sequence shown here is derived from an EMBL/GenBank/DDBJ whole genome shotgun (WGS) entry which is preliminary data.</text>
</comment>
<gene>
    <name evidence="3" type="ORF">H9950_09025</name>
</gene>
<dbReference type="InterPro" id="IPR024620">
    <property type="entry name" value="DUF3869"/>
</dbReference>
<dbReference type="Gene3D" id="2.60.40.1120">
    <property type="entry name" value="Carboxypeptidase-like, regulatory domain"/>
    <property type="match status" value="1"/>
</dbReference>
<reference evidence="3" key="2">
    <citation type="submission" date="2021-04" db="EMBL/GenBank/DDBJ databases">
        <authorList>
            <person name="Gilroy R."/>
        </authorList>
    </citation>
    <scope>NUCLEOTIDE SEQUENCE</scope>
    <source>
        <strain evidence="3">ChiHjej12B11-9795</strain>
    </source>
</reference>
<proteinExistence type="predicted"/>
<evidence type="ECO:0000313" key="3">
    <source>
        <dbReference type="EMBL" id="HJA86310.1"/>
    </source>
</evidence>
<dbReference type="EMBL" id="DWZI01000043">
    <property type="protein sequence ID" value="HJA86310.1"/>
    <property type="molecule type" value="Genomic_DNA"/>
</dbReference>
<sequence>MKMKSKLFGLGAKMALALLAVGMTVTSCYDSENVDIIQPDQPVAPKYYIAGNITDAETGDIVTNATVTIDGTAVTLTNGAFNQEVSVGDAGASFVVAVVADGYRDVSRTIFFPAMGNGTVTVGNADFALVGVTASDLLEEDPLQDNYPVSDEEYTLLKTELENVLPESVVLTTDEDGNIVATYAAEKVTNSAIGEDLEITAPYYSGFASTISQDADDIFTKALTDGQIWNASASNVLGLPYGLTLGERSVILPGRPGCSISTWTLTQVFAVEPLSFGGVVGTVTYQSNWVITFSYESHDGHDWHDNHGSVNGAGGGNNNMGY</sequence>
<organism evidence="3 4">
    <name type="scientific">Candidatus Bacteroides avicola</name>
    <dbReference type="NCBI Taxonomy" id="2838468"/>
    <lineage>
        <taxon>Bacteria</taxon>
        <taxon>Pseudomonadati</taxon>
        <taxon>Bacteroidota</taxon>
        <taxon>Bacteroidia</taxon>
        <taxon>Bacteroidales</taxon>
        <taxon>Bacteroidaceae</taxon>
        <taxon>Bacteroides</taxon>
    </lineage>
</organism>
<dbReference type="SUPFAM" id="SSF49464">
    <property type="entry name" value="Carboxypeptidase regulatory domain-like"/>
    <property type="match status" value="1"/>
</dbReference>
<dbReference type="InterPro" id="IPR008969">
    <property type="entry name" value="CarboxyPept-like_regulatory"/>
</dbReference>
<name>A0A9D2HWN2_9BACE</name>
<feature type="chain" id="PRO_5039424109" evidence="1">
    <location>
        <begin position="31"/>
        <end position="322"/>
    </location>
</feature>
<dbReference type="Pfam" id="PF12985">
    <property type="entry name" value="DUF3869"/>
    <property type="match status" value="1"/>
</dbReference>
<evidence type="ECO:0000313" key="4">
    <source>
        <dbReference type="Proteomes" id="UP000823862"/>
    </source>
</evidence>